<dbReference type="OrthoDB" id="9010326at2"/>
<evidence type="ECO:0000256" key="1">
    <source>
        <dbReference type="SAM" id="SignalP"/>
    </source>
</evidence>
<protein>
    <submittedName>
        <fullName evidence="2">Uncharacterized protein</fullName>
    </submittedName>
</protein>
<dbReference type="EMBL" id="MTHB01000206">
    <property type="protein sequence ID" value="OXC74645.1"/>
    <property type="molecule type" value="Genomic_DNA"/>
</dbReference>
<dbReference type="AlphaFoldDB" id="A0A226WTV5"/>
<evidence type="ECO:0000313" key="3">
    <source>
        <dbReference type="Proteomes" id="UP000214720"/>
    </source>
</evidence>
<name>A0A226WTV5_CABSO</name>
<feature type="signal peptide" evidence="1">
    <location>
        <begin position="1"/>
        <end position="18"/>
    </location>
</feature>
<proteinExistence type="predicted"/>
<organism evidence="2 3">
    <name type="scientific">Caballeronia sordidicola</name>
    <name type="common">Burkholderia sordidicola</name>
    <dbReference type="NCBI Taxonomy" id="196367"/>
    <lineage>
        <taxon>Bacteria</taxon>
        <taxon>Pseudomonadati</taxon>
        <taxon>Pseudomonadota</taxon>
        <taxon>Betaproteobacteria</taxon>
        <taxon>Burkholderiales</taxon>
        <taxon>Burkholderiaceae</taxon>
        <taxon>Caballeronia</taxon>
    </lineage>
</organism>
<accession>A0A226WTV5</accession>
<dbReference type="Proteomes" id="UP000214720">
    <property type="component" value="Unassembled WGS sequence"/>
</dbReference>
<dbReference type="PROSITE" id="PS51257">
    <property type="entry name" value="PROKAR_LIPOPROTEIN"/>
    <property type="match status" value="1"/>
</dbReference>
<reference evidence="3" key="1">
    <citation type="submission" date="2017-01" db="EMBL/GenBank/DDBJ databases">
        <title>Genome Analysis of Deinococcus marmoris KOPRI26562.</title>
        <authorList>
            <person name="Kim J.H."/>
            <person name="Oh H.-M."/>
        </authorList>
    </citation>
    <scope>NUCLEOTIDE SEQUENCE [LARGE SCALE GENOMIC DNA]</scope>
    <source>
        <strain evidence="3">PAMC 26633</strain>
    </source>
</reference>
<comment type="caution">
    <text evidence="2">The sequence shown here is derived from an EMBL/GenBank/DDBJ whole genome shotgun (WGS) entry which is preliminary data.</text>
</comment>
<dbReference type="RefSeq" id="WP_089163783.1">
    <property type="nucleotide sequence ID" value="NZ_MTHB01000206.1"/>
</dbReference>
<keyword evidence="1" id="KW-0732">Signal</keyword>
<feature type="chain" id="PRO_5012466278" evidence="1">
    <location>
        <begin position="19"/>
        <end position="91"/>
    </location>
</feature>
<sequence>MKTSTALLMVLVSVSCYAAPIHTDDAAIYAARQADSMRAALAIRANAPPVSPPAPDVRAQVLDHAHWSHVELPKSRSPSHGMVSQVIAVQT</sequence>
<evidence type="ECO:0000313" key="2">
    <source>
        <dbReference type="EMBL" id="OXC74645.1"/>
    </source>
</evidence>
<gene>
    <name evidence="2" type="ORF">BSU04_30630</name>
</gene>